<evidence type="ECO:0000313" key="7">
    <source>
        <dbReference type="Proteomes" id="UP001583186"/>
    </source>
</evidence>
<evidence type="ECO:0000256" key="4">
    <source>
        <dbReference type="ARBA" id="ARBA00023002"/>
    </source>
</evidence>
<dbReference type="PRINTS" id="PR00368">
    <property type="entry name" value="FADPNR"/>
</dbReference>
<keyword evidence="7" id="KW-1185">Reference proteome</keyword>
<evidence type="ECO:0000259" key="5">
    <source>
        <dbReference type="Pfam" id="PF07992"/>
    </source>
</evidence>
<dbReference type="SUPFAM" id="SSF51905">
    <property type="entry name" value="FAD/NAD(P)-binding domain"/>
    <property type="match status" value="1"/>
</dbReference>
<accession>A0ABR3YNI7</accession>
<keyword evidence="3" id="KW-0274">FAD</keyword>
<comment type="similarity">
    <text evidence="1">Belongs to the FAD-dependent oxidoreductase family.</text>
</comment>
<dbReference type="EMBL" id="JAWCUI010000074">
    <property type="protein sequence ID" value="KAL1889432.1"/>
    <property type="molecule type" value="Genomic_DNA"/>
</dbReference>
<dbReference type="PANTHER" id="PTHR43735">
    <property type="entry name" value="APOPTOSIS-INDUCING FACTOR 1"/>
    <property type="match status" value="1"/>
</dbReference>
<evidence type="ECO:0000256" key="1">
    <source>
        <dbReference type="ARBA" id="ARBA00006442"/>
    </source>
</evidence>
<sequence length="493" mass="51869">MFEDMTSQITSQLTSQPYNYLVPGLLVLATTPLLLRLKPSSSHSQDNMSASTGPDHTVVVIGAGYAGVPMAHHLAKHTPANVVNLRVILVAPNDEFFWNVASPRGFVPLDPSAPANPKGTPGYGDDKLFYPLAPSFSKYNTGSVKKFEQIVGRASSLDPDRQTIEVSLNAGGVQTISYDTAIIATGSNITDGTPFKIVPNGGAAETKAALAEYRARVRTAKHIVVAGGGMTGVEVVGELATVYGSDASKDKRKEIIFVINESAPLGVYGAKDSVRNVAADRLKSLGVKIITNTKVAVSKPAAGEGSQTVLSLTSKDGKTSSLTTDVFIPAFGASFNTQYLPAKLLDTSEKNKGRVLTRSTLQVEGYDNLFVAGDASNLQFPSLKNANDQITVLAPTMQTYLKNWAASHPAGAKTNGNGNGASAPAAGAAALKEYNGGHTTILAVSTGPAGGTGQVGSFKMFSLMVWMFKARFLGTDKAADYANGKRIMMDSNW</sequence>
<evidence type="ECO:0000256" key="2">
    <source>
        <dbReference type="ARBA" id="ARBA00022630"/>
    </source>
</evidence>
<dbReference type="PANTHER" id="PTHR43735:SF3">
    <property type="entry name" value="FERROPTOSIS SUPPRESSOR PROTEIN 1"/>
    <property type="match status" value="1"/>
</dbReference>
<gene>
    <name evidence="6" type="ORF">Sste5346_008916</name>
</gene>
<organism evidence="6 7">
    <name type="scientific">Sporothrix stenoceras</name>
    <dbReference type="NCBI Taxonomy" id="5173"/>
    <lineage>
        <taxon>Eukaryota</taxon>
        <taxon>Fungi</taxon>
        <taxon>Dikarya</taxon>
        <taxon>Ascomycota</taxon>
        <taxon>Pezizomycotina</taxon>
        <taxon>Sordariomycetes</taxon>
        <taxon>Sordariomycetidae</taxon>
        <taxon>Ophiostomatales</taxon>
        <taxon>Ophiostomataceae</taxon>
        <taxon>Sporothrix</taxon>
    </lineage>
</organism>
<dbReference type="InterPro" id="IPR023753">
    <property type="entry name" value="FAD/NAD-binding_dom"/>
</dbReference>
<keyword evidence="2" id="KW-0285">Flavoprotein</keyword>
<reference evidence="6 7" key="1">
    <citation type="journal article" date="2024" name="IMA Fungus">
        <title>IMA Genome - F19 : A genome assembly and annotation guide to empower mycologists, including annotated draft genome sequences of Ceratocystis pirilliformis, Diaporthe australafricana, Fusarium ophioides, Paecilomyces lecythidis, and Sporothrix stenoceras.</title>
        <authorList>
            <person name="Aylward J."/>
            <person name="Wilson A.M."/>
            <person name="Visagie C.M."/>
            <person name="Spraker J."/>
            <person name="Barnes I."/>
            <person name="Buitendag C."/>
            <person name="Ceriani C."/>
            <person name="Del Mar Angel L."/>
            <person name="du Plessis D."/>
            <person name="Fuchs T."/>
            <person name="Gasser K."/>
            <person name="Kramer D."/>
            <person name="Li W."/>
            <person name="Munsamy K."/>
            <person name="Piso A."/>
            <person name="Price J.L."/>
            <person name="Sonnekus B."/>
            <person name="Thomas C."/>
            <person name="van der Nest A."/>
            <person name="van Dijk A."/>
            <person name="van Heerden A."/>
            <person name="van Vuuren N."/>
            <person name="Yilmaz N."/>
            <person name="Duong T.A."/>
            <person name="van der Merwe N.A."/>
            <person name="Wingfield M.J."/>
            <person name="Wingfield B.D."/>
        </authorList>
    </citation>
    <scope>NUCLEOTIDE SEQUENCE [LARGE SCALE GENOMIC DNA]</scope>
    <source>
        <strain evidence="6 7">CMW 5346</strain>
    </source>
</reference>
<dbReference type="Pfam" id="PF07992">
    <property type="entry name" value="Pyr_redox_2"/>
    <property type="match status" value="1"/>
</dbReference>
<dbReference type="Proteomes" id="UP001583186">
    <property type="component" value="Unassembled WGS sequence"/>
</dbReference>
<dbReference type="InterPro" id="IPR036188">
    <property type="entry name" value="FAD/NAD-bd_sf"/>
</dbReference>
<comment type="caution">
    <text evidence="6">The sequence shown here is derived from an EMBL/GenBank/DDBJ whole genome shotgun (WGS) entry which is preliminary data.</text>
</comment>
<proteinExistence type="inferred from homology"/>
<protein>
    <recommendedName>
        <fullName evidence="5">FAD/NAD(P)-binding domain-containing protein</fullName>
    </recommendedName>
</protein>
<keyword evidence="4" id="KW-0560">Oxidoreductase</keyword>
<evidence type="ECO:0000256" key="3">
    <source>
        <dbReference type="ARBA" id="ARBA00022827"/>
    </source>
</evidence>
<name>A0ABR3YNI7_9PEZI</name>
<feature type="domain" description="FAD/NAD(P)-binding" evidence="5">
    <location>
        <begin position="57"/>
        <end position="388"/>
    </location>
</feature>
<dbReference type="PRINTS" id="PR00411">
    <property type="entry name" value="PNDRDTASEI"/>
</dbReference>
<evidence type="ECO:0000313" key="6">
    <source>
        <dbReference type="EMBL" id="KAL1889432.1"/>
    </source>
</evidence>
<dbReference type="Gene3D" id="3.50.50.100">
    <property type="match status" value="1"/>
</dbReference>